<dbReference type="EMBL" id="CABPRZ010000016">
    <property type="protein sequence ID" value="VVE33125.1"/>
    <property type="molecule type" value="Genomic_DNA"/>
</dbReference>
<accession>A0A5E4XA93</accession>
<name>A0A5E4XA93_9BURK</name>
<dbReference type="RefSeq" id="WP_150698473.1">
    <property type="nucleotide sequence ID" value="NZ_CABPRZ010000016.1"/>
</dbReference>
<keyword evidence="1" id="KW-0732">Signal</keyword>
<dbReference type="Proteomes" id="UP000414233">
    <property type="component" value="Unassembled WGS sequence"/>
</dbReference>
<reference evidence="2 3" key="1">
    <citation type="submission" date="2019-08" db="EMBL/GenBank/DDBJ databases">
        <authorList>
            <person name="Peeters C."/>
        </authorList>
    </citation>
    <scope>NUCLEOTIDE SEQUENCE [LARGE SCALE GENOMIC DNA]</scope>
    <source>
        <strain evidence="2 3">LMG 30175</strain>
    </source>
</reference>
<dbReference type="AlphaFoldDB" id="A0A5E4XA93"/>
<evidence type="ECO:0000256" key="1">
    <source>
        <dbReference type="SAM" id="SignalP"/>
    </source>
</evidence>
<evidence type="ECO:0000313" key="3">
    <source>
        <dbReference type="Proteomes" id="UP000414233"/>
    </source>
</evidence>
<feature type="chain" id="PRO_5022988404" description="DUF305 domain-containing protein" evidence="1">
    <location>
        <begin position="29"/>
        <end position="167"/>
    </location>
</feature>
<feature type="signal peptide" evidence="1">
    <location>
        <begin position="1"/>
        <end position="28"/>
    </location>
</feature>
<evidence type="ECO:0008006" key="4">
    <source>
        <dbReference type="Google" id="ProtNLM"/>
    </source>
</evidence>
<organism evidence="2 3">
    <name type="scientific">Pandoraea terrae</name>
    <dbReference type="NCBI Taxonomy" id="1537710"/>
    <lineage>
        <taxon>Bacteria</taxon>
        <taxon>Pseudomonadati</taxon>
        <taxon>Pseudomonadota</taxon>
        <taxon>Betaproteobacteria</taxon>
        <taxon>Burkholderiales</taxon>
        <taxon>Burkholderiaceae</taxon>
        <taxon>Pandoraea</taxon>
    </lineage>
</organism>
<sequence length="167" mass="18148">MTLISKNMGRHLMLGVCLGAIHASLAHAESTVAYAMSGDIFKATKAITADERELLAMARLLRGEERYLAEDILAQADAIDQAGKSASTMLWLVSEGHGDPTSTQLRIIGGELAFLDQHIDLSLQAVHEDQRVVQTPALAAGAERLKTDATELLSRIRRAEKAFPKRD</sequence>
<keyword evidence="3" id="KW-1185">Reference proteome</keyword>
<protein>
    <recommendedName>
        <fullName evidence="4">DUF305 domain-containing protein</fullName>
    </recommendedName>
</protein>
<gene>
    <name evidence="2" type="ORF">PTE30175_03663</name>
</gene>
<proteinExistence type="predicted"/>
<evidence type="ECO:0000313" key="2">
    <source>
        <dbReference type="EMBL" id="VVE33125.1"/>
    </source>
</evidence>